<accession>A0ACB5U7Z9</accession>
<evidence type="ECO:0000313" key="1">
    <source>
        <dbReference type="EMBL" id="GMF03340.1"/>
    </source>
</evidence>
<evidence type="ECO:0000313" key="2">
    <source>
        <dbReference type="Proteomes" id="UP001165064"/>
    </source>
</evidence>
<gene>
    <name evidence="1" type="ORF">Amon02_001175100</name>
</gene>
<protein>
    <submittedName>
        <fullName evidence="1">Unnamed protein product</fullName>
    </submittedName>
</protein>
<organism evidence="1 2">
    <name type="scientific">Ambrosiozyma monospora</name>
    <name type="common">Yeast</name>
    <name type="synonym">Endomycopsis monosporus</name>
    <dbReference type="NCBI Taxonomy" id="43982"/>
    <lineage>
        <taxon>Eukaryota</taxon>
        <taxon>Fungi</taxon>
        <taxon>Dikarya</taxon>
        <taxon>Ascomycota</taxon>
        <taxon>Saccharomycotina</taxon>
        <taxon>Pichiomycetes</taxon>
        <taxon>Pichiales</taxon>
        <taxon>Pichiaceae</taxon>
        <taxon>Ambrosiozyma</taxon>
    </lineage>
</organism>
<name>A0ACB5U7Z9_AMBMO</name>
<reference evidence="1" key="1">
    <citation type="submission" date="2023-04" db="EMBL/GenBank/DDBJ databases">
        <title>Ambrosiozyma monospora NBRC 10751.</title>
        <authorList>
            <person name="Ichikawa N."/>
            <person name="Sato H."/>
            <person name="Tonouchi N."/>
        </authorList>
    </citation>
    <scope>NUCLEOTIDE SEQUENCE</scope>
    <source>
        <strain evidence="1">NBRC 10751</strain>
    </source>
</reference>
<dbReference type="Proteomes" id="UP001165064">
    <property type="component" value="Unassembled WGS sequence"/>
</dbReference>
<dbReference type="EMBL" id="BSXS01012968">
    <property type="protein sequence ID" value="GMF03340.1"/>
    <property type="molecule type" value="Genomic_DNA"/>
</dbReference>
<keyword evidence="2" id="KW-1185">Reference proteome</keyword>
<sequence>MAAQQDAAAGEVDELTQEDPDTVAESEPLNSNPVPVVEKYSESESLETTISGESEKSTFESVDRDKDTDGSEDAIVLDSSAKSAVDHLKVKEQFKVKIKERSESPMTRSTSTFSVQSTSAGTESNERQDYAANDNFDENEYQNKHPYTGYGNRAANSIQFITPSRYNDYGYGGSDDYYSGFQAQYNPPEQQSQQQYQSSNSQINKGKKQQKGGVVLQRHIEEDEWFYTGPKTLTPAQRKKQAILEEAIKRKELRC</sequence>
<comment type="caution">
    <text evidence="1">The sequence shown here is derived from an EMBL/GenBank/DDBJ whole genome shotgun (WGS) entry which is preliminary data.</text>
</comment>
<proteinExistence type="predicted"/>